<protein>
    <recommendedName>
        <fullName evidence="3">Alpha-galactosidase</fullName>
    </recommendedName>
</protein>
<dbReference type="Gene3D" id="3.20.20.70">
    <property type="entry name" value="Aldolase class I"/>
    <property type="match status" value="1"/>
</dbReference>
<evidence type="ECO:0000313" key="1">
    <source>
        <dbReference type="EMBL" id="GAA2058465.1"/>
    </source>
</evidence>
<accession>A0ABP5GY55</accession>
<dbReference type="EMBL" id="BAAAQN010000071">
    <property type="protein sequence ID" value="GAA2058465.1"/>
    <property type="molecule type" value="Genomic_DNA"/>
</dbReference>
<dbReference type="InterPro" id="IPR017853">
    <property type="entry name" value="GH"/>
</dbReference>
<dbReference type="CDD" id="cd14791">
    <property type="entry name" value="GH36"/>
    <property type="match status" value="1"/>
</dbReference>
<dbReference type="PANTHER" id="PTHR43053">
    <property type="entry name" value="GLYCOSIDASE FAMILY 31"/>
    <property type="match status" value="1"/>
</dbReference>
<sequence>MTAAMTDIWEPYAAKAVGAERTVVVGAYEFIVTGAEGGPEDLGTAVPDQDGIVELAFAAAGDGPIRVAWQFPCTDVTALWTPEATGRGWIPAAWTAPKRVSLTRGAPVASLVGVGDVSRCTFAVREAEVLAAAGVHEETGEFRFWVQAEGRLTLRVDFSARHFAHCLADVGRWWQDGREADYPDSARLPAYSTWYSMHQDVTPEKVERQAALGKPLGLEVIIVDDGWMTADRRRGYGHCGDWDPVSLPDTAAHVARVHELGVEYMLWYAIPFVGRESSMWEAFQPYALRVAEDLDTMVVDPRYPIVRAHLVERHARAVEAWGMDGLKIDFVDWFGASADAPQARPGADCATVSEGVERLLAEVFQRIRAAKPTALVEFRQPYVNPALWPYATMIRAVDCPLSPAENRQRTVDVRLAAGTMPVHSDMLLWHAAEPAEQVASHLINVLFSVPQVSVDLAGLGVGQREALAFWLGVFRRYRDVLQLGTLEPSRPDLGYPVVRAYDGTTEIVARYAALPVDGAGTWEELLVANADADPYVRVVGGSGAVRAVVRDCRGAEVWEGMVELGDVVPYVPRGGLLTVSRGGLTA</sequence>
<keyword evidence="2" id="KW-1185">Reference proteome</keyword>
<dbReference type="SUPFAM" id="SSF51445">
    <property type="entry name" value="(Trans)glycosidases"/>
    <property type="match status" value="1"/>
</dbReference>
<dbReference type="Pfam" id="PF02065">
    <property type="entry name" value="Melibiase"/>
    <property type="match status" value="1"/>
</dbReference>
<dbReference type="InterPro" id="IPR050985">
    <property type="entry name" value="Alpha-glycosidase_related"/>
</dbReference>
<evidence type="ECO:0008006" key="3">
    <source>
        <dbReference type="Google" id="ProtNLM"/>
    </source>
</evidence>
<gene>
    <name evidence="1" type="ORF">GCM10009839_80360</name>
</gene>
<dbReference type="Proteomes" id="UP001500751">
    <property type="component" value="Unassembled WGS sequence"/>
</dbReference>
<dbReference type="InterPro" id="IPR013785">
    <property type="entry name" value="Aldolase_TIM"/>
</dbReference>
<proteinExistence type="predicted"/>
<reference evidence="2" key="1">
    <citation type="journal article" date="2019" name="Int. J. Syst. Evol. Microbiol.">
        <title>The Global Catalogue of Microorganisms (GCM) 10K type strain sequencing project: providing services to taxonomists for standard genome sequencing and annotation.</title>
        <authorList>
            <consortium name="The Broad Institute Genomics Platform"/>
            <consortium name="The Broad Institute Genome Sequencing Center for Infectious Disease"/>
            <person name="Wu L."/>
            <person name="Ma J."/>
        </authorList>
    </citation>
    <scope>NUCLEOTIDE SEQUENCE [LARGE SCALE GENOMIC DNA]</scope>
    <source>
        <strain evidence="2">JCM 16014</strain>
    </source>
</reference>
<comment type="caution">
    <text evidence="1">The sequence shown here is derived from an EMBL/GenBank/DDBJ whole genome shotgun (WGS) entry which is preliminary data.</text>
</comment>
<dbReference type="InterPro" id="IPR002252">
    <property type="entry name" value="Glyco_hydro_36"/>
</dbReference>
<evidence type="ECO:0000313" key="2">
    <source>
        <dbReference type="Proteomes" id="UP001500751"/>
    </source>
</evidence>
<organism evidence="1 2">
    <name type="scientific">Catenulispora yoronensis</name>
    <dbReference type="NCBI Taxonomy" id="450799"/>
    <lineage>
        <taxon>Bacteria</taxon>
        <taxon>Bacillati</taxon>
        <taxon>Actinomycetota</taxon>
        <taxon>Actinomycetes</taxon>
        <taxon>Catenulisporales</taxon>
        <taxon>Catenulisporaceae</taxon>
        <taxon>Catenulispora</taxon>
    </lineage>
</organism>
<name>A0ABP5GY55_9ACTN</name>